<keyword evidence="3" id="KW-1185">Reference proteome</keyword>
<evidence type="ECO:0000313" key="3">
    <source>
        <dbReference type="Proteomes" id="UP000735302"/>
    </source>
</evidence>
<name>A0AAV4C9B8_9GAST</name>
<sequence length="91" mass="9979">MKWLRSVYWKLVVYLREQTGLWTKSKASVAKLISENRDIGLNSMTENVRFLYIASPQQGDLRLSGPPSGQGAGGGVEPATEGSPKISGRTR</sequence>
<organism evidence="2 3">
    <name type="scientific">Plakobranchus ocellatus</name>
    <dbReference type="NCBI Taxonomy" id="259542"/>
    <lineage>
        <taxon>Eukaryota</taxon>
        <taxon>Metazoa</taxon>
        <taxon>Spiralia</taxon>
        <taxon>Lophotrochozoa</taxon>
        <taxon>Mollusca</taxon>
        <taxon>Gastropoda</taxon>
        <taxon>Heterobranchia</taxon>
        <taxon>Euthyneura</taxon>
        <taxon>Panpulmonata</taxon>
        <taxon>Sacoglossa</taxon>
        <taxon>Placobranchoidea</taxon>
        <taxon>Plakobranchidae</taxon>
        <taxon>Plakobranchus</taxon>
    </lineage>
</organism>
<dbReference type="EMBL" id="BLXT01005987">
    <property type="protein sequence ID" value="GFO27990.1"/>
    <property type="molecule type" value="Genomic_DNA"/>
</dbReference>
<dbReference type="Proteomes" id="UP000735302">
    <property type="component" value="Unassembled WGS sequence"/>
</dbReference>
<dbReference type="AlphaFoldDB" id="A0AAV4C9B8"/>
<accession>A0AAV4C9B8</accession>
<gene>
    <name evidence="2" type="ORF">PoB_005449500</name>
</gene>
<proteinExistence type="predicted"/>
<evidence type="ECO:0000313" key="2">
    <source>
        <dbReference type="EMBL" id="GFO27990.1"/>
    </source>
</evidence>
<protein>
    <submittedName>
        <fullName evidence="2">Uncharacterized protein</fullName>
    </submittedName>
</protein>
<feature type="region of interest" description="Disordered" evidence="1">
    <location>
        <begin position="59"/>
        <end position="91"/>
    </location>
</feature>
<reference evidence="2 3" key="1">
    <citation type="journal article" date="2021" name="Elife">
        <title>Chloroplast acquisition without the gene transfer in kleptoplastic sea slugs, Plakobranchus ocellatus.</title>
        <authorList>
            <person name="Maeda T."/>
            <person name="Takahashi S."/>
            <person name="Yoshida T."/>
            <person name="Shimamura S."/>
            <person name="Takaki Y."/>
            <person name="Nagai Y."/>
            <person name="Toyoda A."/>
            <person name="Suzuki Y."/>
            <person name="Arimoto A."/>
            <person name="Ishii H."/>
            <person name="Satoh N."/>
            <person name="Nishiyama T."/>
            <person name="Hasebe M."/>
            <person name="Maruyama T."/>
            <person name="Minagawa J."/>
            <person name="Obokata J."/>
            <person name="Shigenobu S."/>
        </authorList>
    </citation>
    <scope>NUCLEOTIDE SEQUENCE [LARGE SCALE GENOMIC DNA]</scope>
</reference>
<evidence type="ECO:0000256" key="1">
    <source>
        <dbReference type="SAM" id="MobiDB-lite"/>
    </source>
</evidence>
<comment type="caution">
    <text evidence="2">The sequence shown here is derived from an EMBL/GenBank/DDBJ whole genome shotgun (WGS) entry which is preliminary data.</text>
</comment>